<evidence type="ECO:0000259" key="2">
    <source>
        <dbReference type="Pfam" id="PF20150"/>
    </source>
</evidence>
<sequence length="229" mass="25730">MESHSMSPETSAMIPSRTPNLAGIFHKFPHLPLELRLLIWKQALYQLDMKGQPLFAKLPHTLEKEAALLEIFEHTTESSKLVEYPEHAPSNCKQFSMHGTPSMHFVDASIWLACKESQTVLKQAIKDCARSKSEDKTVKTSGSQTLREMPDSDSSSADATDSFTSQTCQLKTDGRASAVTFNCELLCYQLWKDKEAVIPRPLRFPLESFGCDFLGTLGTRGIVFEYDYS</sequence>
<reference evidence="3" key="1">
    <citation type="submission" date="2021-06" db="EMBL/GenBank/DDBJ databases">
        <title>Comparative genomics, transcriptomics and evolutionary studies reveal genomic signatures of adaptation to plant cell wall in hemibiotrophic fungi.</title>
        <authorList>
            <consortium name="DOE Joint Genome Institute"/>
            <person name="Baroncelli R."/>
            <person name="Diaz J.F."/>
            <person name="Benocci T."/>
            <person name="Peng M."/>
            <person name="Battaglia E."/>
            <person name="Haridas S."/>
            <person name="Andreopoulos W."/>
            <person name="Labutti K."/>
            <person name="Pangilinan J."/>
            <person name="Floch G.L."/>
            <person name="Makela M.R."/>
            <person name="Henrissat B."/>
            <person name="Grigoriev I.V."/>
            <person name="Crouch J.A."/>
            <person name="De Vries R.P."/>
            <person name="Sukno S.A."/>
            <person name="Thon M.R."/>
        </authorList>
    </citation>
    <scope>NUCLEOTIDE SEQUENCE</scope>
    <source>
        <strain evidence="3">CBS 102054</strain>
    </source>
</reference>
<dbReference type="GeneID" id="85474212"/>
<keyword evidence="4" id="KW-1185">Reference proteome</keyword>
<dbReference type="Proteomes" id="UP001243989">
    <property type="component" value="Unassembled WGS sequence"/>
</dbReference>
<dbReference type="RefSeq" id="XP_060452202.1">
    <property type="nucleotide sequence ID" value="XM_060589350.1"/>
</dbReference>
<evidence type="ECO:0000313" key="4">
    <source>
        <dbReference type="Proteomes" id="UP001243989"/>
    </source>
</evidence>
<protein>
    <recommendedName>
        <fullName evidence="2">2EXR domain-containing protein</fullName>
    </recommendedName>
</protein>
<accession>A0AAJ0A465</accession>
<dbReference type="AlphaFoldDB" id="A0AAJ0A465"/>
<comment type="caution">
    <text evidence="3">The sequence shown here is derived from an EMBL/GenBank/DDBJ whole genome shotgun (WGS) entry which is preliminary data.</text>
</comment>
<evidence type="ECO:0000256" key="1">
    <source>
        <dbReference type="SAM" id="MobiDB-lite"/>
    </source>
</evidence>
<dbReference type="Pfam" id="PF20150">
    <property type="entry name" value="2EXR"/>
    <property type="match status" value="1"/>
</dbReference>
<proteinExistence type="predicted"/>
<dbReference type="EMBL" id="JAHMHQ010000001">
    <property type="protein sequence ID" value="KAK1656158.1"/>
    <property type="molecule type" value="Genomic_DNA"/>
</dbReference>
<feature type="region of interest" description="Disordered" evidence="1">
    <location>
        <begin position="136"/>
        <end position="160"/>
    </location>
</feature>
<dbReference type="InterPro" id="IPR045518">
    <property type="entry name" value="2EXR"/>
</dbReference>
<name>A0AAJ0A465_9PEZI</name>
<evidence type="ECO:0000313" key="3">
    <source>
        <dbReference type="EMBL" id="KAK1656158.1"/>
    </source>
</evidence>
<feature type="domain" description="2EXR" evidence="2">
    <location>
        <begin position="25"/>
        <end position="122"/>
    </location>
</feature>
<organism evidence="3 4">
    <name type="scientific">Colletotrichum phormii</name>
    <dbReference type="NCBI Taxonomy" id="359342"/>
    <lineage>
        <taxon>Eukaryota</taxon>
        <taxon>Fungi</taxon>
        <taxon>Dikarya</taxon>
        <taxon>Ascomycota</taxon>
        <taxon>Pezizomycotina</taxon>
        <taxon>Sordariomycetes</taxon>
        <taxon>Hypocreomycetidae</taxon>
        <taxon>Glomerellales</taxon>
        <taxon>Glomerellaceae</taxon>
        <taxon>Colletotrichum</taxon>
        <taxon>Colletotrichum acutatum species complex</taxon>
    </lineage>
</organism>
<gene>
    <name evidence="3" type="ORF">BDP81DRAFT_414296</name>
</gene>